<name>A0A498SQ69_ACAVI</name>
<dbReference type="Pfam" id="PF17867">
    <property type="entry name" value="AAA_lid_7"/>
    <property type="match status" value="1"/>
</dbReference>
<organism evidence="5 6">
    <name type="scientific">Acanthocheilonema viteae</name>
    <name type="common">Filarial nematode worm</name>
    <name type="synonym">Dipetalonema viteae</name>
    <dbReference type="NCBI Taxonomy" id="6277"/>
    <lineage>
        <taxon>Eukaryota</taxon>
        <taxon>Metazoa</taxon>
        <taxon>Ecdysozoa</taxon>
        <taxon>Nematoda</taxon>
        <taxon>Chromadorea</taxon>
        <taxon>Rhabditida</taxon>
        <taxon>Spirurina</taxon>
        <taxon>Spiruromorpha</taxon>
        <taxon>Filarioidea</taxon>
        <taxon>Onchocercidae</taxon>
        <taxon>Acanthocheilonema</taxon>
    </lineage>
</organism>
<evidence type="ECO:0000313" key="5">
    <source>
        <dbReference type="EMBL" id="VBB34516.1"/>
    </source>
</evidence>
<feature type="domain" description="Midasin AAA lid" evidence="4">
    <location>
        <begin position="215"/>
        <end position="309"/>
    </location>
</feature>
<evidence type="ECO:0008006" key="7">
    <source>
        <dbReference type="Google" id="ProtNLM"/>
    </source>
</evidence>
<dbReference type="EMBL" id="UPTC01003618">
    <property type="protein sequence ID" value="VBB34516.1"/>
    <property type="molecule type" value="Genomic_DNA"/>
</dbReference>
<dbReference type="GO" id="GO:0030687">
    <property type="term" value="C:preribosome, large subunit precursor"/>
    <property type="evidence" value="ECO:0007669"/>
    <property type="project" value="TreeGrafter"/>
</dbReference>
<dbReference type="GO" id="GO:0005524">
    <property type="term" value="F:ATP binding"/>
    <property type="evidence" value="ECO:0007669"/>
    <property type="project" value="UniProtKB-KW"/>
</dbReference>
<accession>A0A498SQ69</accession>
<evidence type="ECO:0000256" key="2">
    <source>
        <dbReference type="ARBA" id="ARBA00022840"/>
    </source>
</evidence>
<keyword evidence="2" id="KW-0067">ATP-binding</keyword>
<dbReference type="InterPro" id="IPR011704">
    <property type="entry name" value="ATPase_dyneun-rel_AAA"/>
</dbReference>
<evidence type="ECO:0000259" key="4">
    <source>
        <dbReference type="Pfam" id="PF17867"/>
    </source>
</evidence>
<dbReference type="OrthoDB" id="422220at2759"/>
<keyword evidence="6" id="KW-1185">Reference proteome</keyword>
<protein>
    <recommendedName>
        <fullName evidence="7">AAA+ ATPase domain-containing protein</fullName>
    </recommendedName>
</protein>
<dbReference type="GO" id="GO:0016887">
    <property type="term" value="F:ATP hydrolysis activity"/>
    <property type="evidence" value="ECO:0007669"/>
    <property type="project" value="InterPro"/>
</dbReference>
<dbReference type="InterPro" id="IPR040848">
    <property type="entry name" value="AAA_lid_7"/>
</dbReference>
<dbReference type="SUPFAM" id="SSF52540">
    <property type="entry name" value="P-loop containing nucleoside triphosphate hydrolases"/>
    <property type="match status" value="2"/>
</dbReference>
<dbReference type="AlphaFoldDB" id="A0A498SQ69"/>
<evidence type="ECO:0000313" key="6">
    <source>
        <dbReference type="Proteomes" id="UP000276991"/>
    </source>
</evidence>
<feature type="domain" description="ATPase dynein-related AAA" evidence="3">
    <location>
        <begin position="67"/>
        <end position="187"/>
    </location>
</feature>
<dbReference type="InterPro" id="IPR027417">
    <property type="entry name" value="P-loop_NTPase"/>
</dbReference>
<feature type="domain" description="ATPase dynein-related AAA" evidence="3">
    <location>
        <begin position="377"/>
        <end position="422"/>
    </location>
</feature>
<dbReference type="Proteomes" id="UP000276991">
    <property type="component" value="Unassembled WGS sequence"/>
</dbReference>
<dbReference type="GO" id="GO:0000027">
    <property type="term" value="P:ribosomal large subunit assembly"/>
    <property type="evidence" value="ECO:0007669"/>
    <property type="project" value="TreeGrafter"/>
</dbReference>
<reference evidence="5 6" key="1">
    <citation type="submission" date="2018-08" db="EMBL/GenBank/DDBJ databases">
        <authorList>
            <person name="Laetsch R D."/>
            <person name="Stevens L."/>
            <person name="Kumar S."/>
            <person name="Blaxter L. M."/>
        </authorList>
    </citation>
    <scope>NUCLEOTIDE SEQUENCE [LARGE SCALE GENOMIC DNA]</scope>
</reference>
<sequence>MKVKKTRRQKRKLLVNETRVIKPEKITRSEESEGAESVAYDFIPDTMPTRAVYREQLEIGFRNHLLVLLQGPIGCGKTSIVREVARSMKLPCRIVQMGEQIDSKTLFGAFHCLDVPGEFCWKQSTFTKYILDKGIILLEDIDCASSDLISQIINLCNSREVQLTSGETIRMHNEAYIIVTMRCTKRERSFRSADIELLLTSIPFQIWLPPFTNNELHRAICILCKRVAPIAQKLLTLFDELINSPINQLNGRKLGATDLLKACKRVNDLNDLSDSVAVFHELIDCWTVHCRRQEDVFSLSEIIASSLSLNHEQLMYHLNLRLPEISVTQTCMKCGRVNLQRNRIATTRESKVTRFGITRNVCRLLEQIAVCVNRLEPILLVGETGVGKTAIIQLLADSIGTTLRVVNLSQHSDSCDLIGGYKPVSVPYLLRPLKKEYDELFAATFDLKKNEKFLHHLEVNFLSLF</sequence>
<dbReference type="GO" id="GO:0005634">
    <property type="term" value="C:nucleus"/>
    <property type="evidence" value="ECO:0007669"/>
    <property type="project" value="TreeGrafter"/>
</dbReference>
<dbReference type="STRING" id="6277.A0A498SQ69"/>
<dbReference type="Pfam" id="PF07728">
    <property type="entry name" value="AAA_5"/>
    <property type="match status" value="2"/>
</dbReference>
<proteinExistence type="predicted"/>
<gene>
    <name evidence="5" type="ORF">NAV_LOCUS9307</name>
</gene>
<dbReference type="InterPro" id="IPR025662">
    <property type="entry name" value="Sigma_54_int_dom_ATP-bd_1"/>
</dbReference>
<dbReference type="PANTHER" id="PTHR48103:SF2">
    <property type="entry name" value="MIDASIN"/>
    <property type="match status" value="1"/>
</dbReference>
<dbReference type="Gene3D" id="3.40.50.300">
    <property type="entry name" value="P-loop containing nucleotide triphosphate hydrolases"/>
    <property type="match status" value="2"/>
</dbReference>
<dbReference type="PROSITE" id="PS00675">
    <property type="entry name" value="SIGMA54_INTERACT_1"/>
    <property type="match status" value="1"/>
</dbReference>
<dbReference type="PANTHER" id="PTHR48103">
    <property type="entry name" value="MIDASIN-RELATED"/>
    <property type="match status" value="1"/>
</dbReference>
<evidence type="ECO:0000259" key="3">
    <source>
        <dbReference type="Pfam" id="PF07728"/>
    </source>
</evidence>
<dbReference type="GO" id="GO:0000055">
    <property type="term" value="P:ribosomal large subunit export from nucleus"/>
    <property type="evidence" value="ECO:0007669"/>
    <property type="project" value="TreeGrafter"/>
</dbReference>
<evidence type="ECO:0000256" key="1">
    <source>
        <dbReference type="ARBA" id="ARBA00022741"/>
    </source>
</evidence>
<keyword evidence="1" id="KW-0547">Nucleotide-binding</keyword>